<feature type="compositionally biased region" description="Polar residues" evidence="1">
    <location>
        <begin position="72"/>
        <end position="81"/>
    </location>
</feature>
<feature type="compositionally biased region" description="Polar residues" evidence="1">
    <location>
        <begin position="144"/>
        <end position="160"/>
    </location>
</feature>
<evidence type="ECO:0000313" key="3">
    <source>
        <dbReference type="Proteomes" id="UP001287286"/>
    </source>
</evidence>
<sequence>MGADSRLGRNDSGTVGTTTGVAAAARAAPVSMPCGGWRSGRRQGPRAPGKAGVLCTYMQGAPKGPAPPNRTVPGTVTTSPQRKQKWEEGAWRVHPSIPIHRPVRPLEPFPAPPRGEPEATKNGGGGGTIHQHGSTRNPAAGRAPTTNDRAVQATAQGSSRSRVRQHFPAGQDHARHALAADGPRTHPWNRGRARWGKATPGRGRRGKGKQSGKQAHGMENVALTARTHSHLRALTPADESEAEWPARALCSRKSSGSGGLSLVPGFLPSIATRESGPHFLAASDALQHPKQATVARRRWGRNTNPWLPAGPVPPMIQLTDDPCCCSCSDGGAASSQRGGPFAGPLARTTAASASLRPGGHDDLHAYGTVSLYREPGQLNERAAHDYIPRPSRWEACKRQAHRRRNAVP</sequence>
<dbReference type="Proteomes" id="UP001287286">
    <property type="component" value="Unassembled WGS sequence"/>
</dbReference>
<feature type="region of interest" description="Disordered" evidence="1">
    <location>
        <begin position="1"/>
        <end position="89"/>
    </location>
</feature>
<feature type="region of interest" description="Disordered" evidence="1">
    <location>
        <begin position="101"/>
        <end position="163"/>
    </location>
</feature>
<evidence type="ECO:0000256" key="1">
    <source>
        <dbReference type="SAM" id="MobiDB-lite"/>
    </source>
</evidence>
<accession>A0ABR0BRL5</accession>
<keyword evidence="3" id="KW-1185">Reference proteome</keyword>
<gene>
    <name evidence="2" type="ORF">Purlil1_9055</name>
</gene>
<proteinExistence type="predicted"/>
<comment type="caution">
    <text evidence="2">The sequence shown here is derived from an EMBL/GenBank/DDBJ whole genome shotgun (WGS) entry which is preliminary data.</text>
</comment>
<name>A0ABR0BRL5_PURLI</name>
<organism evidence="2 3">
    <name type="scientific">Purpureocillium lilacinum</name>
    <name type="common">Paecilomyces lilacinus</name>
    <dbReference type="NCBI Taxonomy" id="33203"/>
    <lineage>
        <taxon>Eukaryota</taxon>
        <taxon>Fungi</taxon>
        <taxon>Dikarya</taxon>
        <taxon>Ascomycota</taxon>
        <taxon>Pezizomycotina</taxon>
        <taxon>Sordariomycetes</taxon>
        <taxon>Hypocreomycetidae</taxon>
        <taxon>Hypocreales</taxon>
        <taxon>Ophiocordycipitaceae</taxon>
        <taxon>Purpureocillium</taxon>
    </lineage>
</organism>
<dbReference type="EMBL" id="JAWRVI010000039">
    <property type="protein sequence ID" value="KAK4086665.1"/>
    <property type="molecule type" value="Genomic_DNA"/>
</dbReference>
<reference evidence="2 3" key="1">
    <citation type="journal article" date="2024" name="Microbiol. Resour. Announc.">
        <title>Genome annotations for the ascomycete fungi Trichoderma harzianum, Trichoderma aggressivum, and Purpureocillium lilacinum.</title>
        <authorList>
            <person name="Beijen E.P.W."/>
            <person name="Ohm R.A."/>
        </authorList>
    </citation>
    <scope>NUCLEOTIDE SEQUENCE [LARGE SCALE GENOMIC DNA]</scope>
    <source>
        <strain evidence="2 3">CBS 150709</strain>
    </source>
</reference>
<feature type="compositionally biased region" description="Pro residues" evidence="1">
    <location>
        <begin position="105"/>
        <end position="114"/>
    </location>
</feature>
<protein>
    <submittedName>
        <fullName evidence="2">Uncharacterized protein</fullName>
    </submittedName>
</protein>
<evidence type="ECO:0000313" key="2">
    <source>
        <dbReference type="EMBL" id="KAK4086665.1"/>
    </source>
</evidence>
<feature type="region of interest" description="Disordered" evidence="1">
    <location>
        <begin position="177"/>
        <end position="216"/>
    </location>
</feature>
<feature type="compositionally biased region" description="Low complexity" evidence="1">
    <location>
        <begin position="13"/>
        <end position="30"/>
    </location>
</feature>